<dbReference type="EMBL" id="CAUYUJ010010113">
    <property type="protein sequence ID" value="CAK0828588.1"/>
    <property type="molecule type" value="Genomic_DNA"/>
</dbReference>
<name>A0ABN9SBD2_9DINO</name>
<accession>A0ABN9SBD2</accession>
<evidence type="ECO:0008006" key="4">
    <source>
        <dbReference type="Google" id="ProtNLM"/>
    </source>
</evidence>
<comment type="caution">
    <text evidence="2">The sequence shown here is derived from an EMBL/GenBank/DDBJ whole genome shotgun (WGS) entry which is preliminary data.</text>
</comment>
<evidence type="ECO:0000313" key="2">
    <source>
        <dbReference type="EMBL" id="CAK0828588.1"/>
    </source>
</evidence>
<evidence type="ECO:0000313" key="3">
    <source>
        <dbReference type="Proteomes" id="UP001189429"/>
    </source>
</evidence>
<sequence>MIGLVPAPSRALRHIFSQTRMTGDTAFALILASFSLLLLPLLLLLLVLLLFLLVIFHLPLPTSPPSLASPSPLGLRRARIHRNRLSESPKTAREETWLIADARSY</sequence>
<reference evidence="2" key="1">
    <citation type="submission" date="2023-10" db="EMBL/GenBank/DDBJ databases">
        <authorList>
            <person name="Chen Y."/>
            <person name="Shah S."/>
            <person name="Dougan E. K."/>
            <person name="Thang M."/>
            <person name="Chan C."/>
        </authorList>
    </citation>
    <scope>NUCLEOTIDE SEQUENCE [LARGE SCALE GENOMIC DNA]</scope>
</reference>
<dbReference type="Proteomes" id="UP001189429">
    <property type="component" value="Unassembled WGS sequence"/>
</dbReference>
<keyword evidence="1" id="KW-0472">Membrane</keyword>
<evidence type="ECO:0000256" key="1">
    <source>
        <dbReference type="SAM" id="Phobius"/>
    </source>
</evidence>
<keyword evidence="3" id="KW-1185">Reference proteome</keyword>
<protein>
    <recommendedName>
        <fullName evidence="4">PRA1 family protein</fullName>
    </recommendedName>
</protein>
<keyword evidence="1" id="KW-1133">Transmembrane helix</keyword>
<keyword evidence="1" id="KW-0812">Transmembrane</keyword>
<gene>
    <name evidence="2" type="ORF">PCOR1329_LOCUS27776</name>
</gene>
<feature type="transmembrane region" description="Helical" evidence="1">
    <location>
        <begin position="26"/>
        <end position="56"/>
    </location>
</feature>
<proteinExistence type="predicted"/>
<organism evidence="2 3">
    <name type="scientific">Prorocentrum cordatum</name>
    <dbReference type="NCBI Taxonomy" id="2364126"/>
    <lineage>
        <taxon>Eukaryota</taxon>
        <taxon>Sar</taxon>
        <taxon>Alveolata</taxon>
        <taxon>Dinophyceae</taxon>
        <taxon>Prorocentrales</taxon>
        <taxon>Prorocentraceae</taxon>
        <taxon>Prorocentrum</taxon>
    </lineage>
</organism>